<evidence type="ECO:0000313" key="3">
    <source>
        <dbReference type="Proteomes" id="UP000247498"/>
    </source>
</evidence>
<feature type="region of interest" description="Disordered" evidence="1">
    <location>
        <begin position="246"/>
        <end position="269"/>
    </location>
</feature>
<sequence>MTCEGGVPPPALGCGVAGLAERASDAGSLDDVLQLIQEFSLHLHSGSPDPAGEPAAAAAGALPGCGAQPAPALLLQLAAPGAAWPVQQLEQDLQQHAWQPRQERASQDCEGGLGHAGISPFDQLLELARPGAGSLSSRLQLPSAARGSCTDDAAGRVDVMPSAAAVAKSQPRAAARGLPQQHPQHQQQQQPRALLASTTGSLAGGATAVGNTFAGGLLAGRLGASGSADAPAPSIWDPAAAGRAGGGLLPGAGATGPVPPAAPQVPFSGAQPQLPLQLQLQLLLNGAGGGAGPFGDAAEAHAGLLHLHAAAAAAAAAGGAFPDAAAGGLLGAHHHNAVAAAAAAAAAAVSAAARRQQYLEPAAMALAAGWGNARHAFDAAQSFGPAAVRAMLPQTLNAMRTGCEHDLGGGSDSGGSTPVKKTRRGCRGGRRKHWYLAQQMAAAALGAGGCPPPCMEPGAARFGALVALQGARQ</sequence>
<gene>
    <name evidence="2" type="ORF">Rsub_09977</name>
</gene>
<proteinExistence type="predicted"/>
<dbReference type="AlphaFoldDB" id="A0A2V0PBR5"/>
<evidence type="ECO:0000313" key="2">
    <source>
        <dbReference type="EMBL" id="GBF97286.1"/>
    </source>
</evidence>
<reference evidence="2 3" key="1">
    <citation type="journal article" date="2018" name="Sci. Rep.">
        <title>Raphidocelis subcapitata (=Pseudokirchneriella subcapitata) provides an insight into genome evolution and environmental adaptations in the Sphaeropleales.</title>
        <authorList>
            <person name="Suzuki S."/>
            <person name="Yamaguchi H."/>
            <person name="Nakajima N."/>
            <person name="Kawachi M."/>
        </authorList>
    </citation>
    <scope>NUCLEOTIDE SEQUENCE [LARGE SCALE GENOMIC DNA]</scope>
    <source>
        <strain evidence="2 3">NIES-35</strain>
    </source>
</reference>
<keyword evidence="3" id="KW-1185">Reference proteome</keyword>
<feature type="compositionally biased region" description="Low complexity" evidence="1">
    <location>
        <begin position="179"/>
        <end position="191"/>
    </location>
</feature>
<accession>A0A2V0PBR5</accession>
<comment type="caution">
    <text evidence="2">The sequence shown here is derived from an EMBL/GenBank/DDBJ whole genome shotgun (WGS) entry which is preliminary data.</text>
</comment>
<dbReference type="Proteomes" id="UP000247498">
    <property type="component" value="Unassembled WGS sequence"/>
</dbReference>
<organism evidence="2 3">
    <name type="scientific">Raphidocelis subcapitata</name>
    <dbReference type="NCBI Taxonomy" id="307507"/>
    <lineage>
        <taxon>Eukaryota</taxon>
        <taxon>Viridiplantae</taxon>
        <taxon>Chlorophyta</taxon>
        <taxon>core chlorophytes</taxon>
        <taxon>Chlorophyceae</taxon>
        <taxon>CS clade</taxon>
        <taxon>Sphaeropleales</taxon>
        <taxon>Selenastraceae</taxon>
        <taxon>Raphidocelis</taxon>
    </lineage>
</organism>
<dbReference type="InParanoid" id="A0A2V0PBR5"/>
<protein>
    <submittedName>
        <fullName evidence="2">Uncharacterized protein</fullName>
    </submittedName>
</protein>
<evidence type="ECO:0000256" key="1">
    <source>
        <dbReference type="SAM" id="MobiDB-lite"/>
    </source>
</evidence>
<name>A0A2V0PBR5_9CHLO</name>
<dbReference type="EMBL" id="BDRX01000095">
    <property type="protein sequence ID" value="GBF97286.1"/>
    <property type="molecule type" value="Genomic_DNA"/>
</dbReference>
<feature type="region of interest" description="Disordered" evidence="1">
    <location>
        <begin position="167"/>
        <end position="194"/>
    </location>
</feature>